<feature type="compositionally biased region" description="Basic and acidic residues" evidence="1">
    <location>
        <begin position="1"/>
        <end position="11"/>
    </location>
</feature>
<feature type="compositionally biased region" description="Basic and acidic residues" evidence="1">
    <location>
        <begin position="62"/>
        <end position="82"/>
    </location>
</feature>
<proteinExistence type="predicted"/>
<keyword evidence="3" id="KW-1185">Reference proteome</keyword>
<evidence type="ECO:0000256" key="1">
    <source>
        <dbReference type="SAM" id="MobiDB-lite"/>
    </source>
</evidence>
<accession>A0AAV7KTN6</accession>
<dbReference type="Proteomes" id="UP001066276">
    <property type="component" value="Unassembled WGS sequence"/>
</dbReference>
<protein>
    <submittedName>
        <fullName evidence="2">Uncharacterized protein</fullName>
    </submittedName>
</protein>
<sequence length="277" mass="29036">METRACGDRKGGPPPPKPPPNAPSEERTGSEEREGTHTTDPKATGMIELHTPSPCFQAPQSRNEEEEHSASRNPDPDGDTRTSCKSCQTPEVVVEAQVHGYVFAVRFLLAAVLKGLLPAGHGSLKPRGTKKTTGAPPSRQTGEPGCGLQPPEPRSGVKGSEGPLQQALRCKARRHDGSAPPGDAAPGCGLRRVLAPDVSRGAGSTAKRPQARPRTPSSASGSNGARQPRTGSAWGAAACADPEAQWGDRLRQSRHKPRHAVRSVAPVPGGWMGNLTP</sequence>
<gene>
    <name evidence="2" type="ORF">NDU88_000269</name>
</gene>
<organism evidence="2 3">
    <name type="scientific">Pleurodeles waltl</name>
    <name type="common">Iberian ribbed newt</name>
    <dbReference type="NCBI Taxonomy" id="8319"/>
    <lineage>
        <taxon>Eukaryota</taxon>
        <taxon>Metazoa</taxon>
        <taxon>Chordata</taxon>
        <taxon>Craniata</taxon>
        <taxon>Vertebrata</taxon>
        <taxon>Euteleostomi</taxon>
        <taxon>Amphibia</taxon>
        <taxon>Batrachia</taxon>
        <taxon>Caudata</taxon>
        <taxon>Salamandroidea</taxon>
        <taxon>Salamandridae</taxon>
        <taxon>Pleurodelinae</taxon>
        <taxon>Pleurodeles</taxon>
    </lineage>
</organism>
<feature type="region of interest" description="Disordered" evidence="1">
    <location>
        <begin position="118"/>
        <end position="277"/>
    </location>
</feature>
<feature type="region of interest" description="Disordered" evidence="1">
    <location>
        <begin position="1"/>
        <end position="87"/>
    </location>
</feature>
<comment type="caution">
    <text evidence="2">The sequence shown here is derived from an EMBL/GenBank/DDBJ whole genome shotgun (WGS) entry which is preliminary data.</text>
</comment>
<feature type="compositionally biased region" description="Basic residues" evidence="1">
    <location>
        <begin position="252"/>
        <end position="261"/>
    </location>
</feature>
<feature type="compositionally biased region" description="Polar residues" evidence="1">
    <location>
        <begin position="215"/>
        <end position="225"/>
    </location>
</feature>
<dbReference type="AlphaFoldDB" id="A0AAV7KTN6"/>
<name>A0AAV7KTN6_PLEWA</name>
<feature type="compositionally biased region" description="Basic and acidic residues" evidence="1">
    <location>
        <begin position="24"/>
        <end position="40"/>
    </location>
</feature>
<dbReference type="EMBL" id="JANPWB010000106">
    <property type="protein sequence ID" value="KAJ1079498.1"/>
    <property type="molecule type" value="Genomic_DNA"/>
</dbReference>
<feature type="compositionally biased region" description="Pro residues" evidence="1">
    <location>
        <begin position="12"/>
        <end position="22"/>
    </location>
</feature>
<evidence type="ECO:0000313" key="2">
    <source>
        <dbReference type="EMBL" id="KAJ1079498.1"/>
    </source>
</evidence>
<reference evidence="2 3" key="1">
    <citation type="journal article" date="2022" name="bioRxiv">
        <title>Sequencing and chromosome-scale assembly of the giantPleurodeles waltlgenome.</title>
        <authorList>
            <person name="Brown T."/>
            <person name="Elewa A."/>
            <person name="Iarovenko S."/>
            <person name="Subramanian E."/>
            <person name="Araus A.J."/>
            <person name="Petzold A."/>
            <person name="Susuki M."/>
            <person name="Suzuki K.-i.T."/>
            <person name="Hayashi T."/>
            <person name="Toyoda A."/>
            <person name="Oliveira C."/>
            <person name="Osipova E."/>
            <person name="Leigh N.D."/>
            <person name="Simon A."/>
            <person name="Yun M.H."/>
        </authorList>
    </citation>
    <scope>NUCLEOTIDE SEQUENCE [LARGE SCALE GENOMIC DNA]</scope>
    <source>
        <strain evidence="2">20211129_DDA</strain>
        <tissue evidence="2">Liver</tissue>
    </source>
</reference>
<evidence type="ECO:0000313" key="3">
    <source>
        <dbReference type="Proteomes" id="UP001066276"/>
    </source>
</evidence>